<dbReference type="Pfam" id="PF00534">
    <property type="entry name" value="Glycos_transf_1"/>
    <property type="match status" value="1"/>
</dbReference>
<dbReference type="InterPro" id="IPR001296">
    <property type="entry name" value="Glyco_trans_1"/>
</dbReference>
<organism evidence="3 4">
    <name type="scientific">Polaribacter batillariae</name>
    <dbReference type="NCBI Taxonomy" id="2808900"/>
    <lineage>
        <taxon>Bacteria</taxon>
        <taxon>Pseudomonadati</taxon>
        <taxon>Bacteroidota</taxon>
        <taxon>Flavobacteriia</taxon>
        <taxon>Flavobacteriales</taxon>
        <taxon>Flavobacteriaceae</taxon>
    </lineage>
</organism>
<reference evidence="3 4" key="1">
    <citation type="submission" date="2021-03" db="EMBL/GenBank/DDBJ databases">
        <title>Complete genome of Polaribacter_sp.G4M1.</title>
        <authorList>
            <person name="Jeong S.W."/>
            <person name="Bae J.W."/>
        </authorList>
    </citation>
    <scope>NUCLEOTIDE SEQUENCE [LARGE SCALE GENOMIC DNA]</scope>
    <source>
        <strain evidence="3 4">G4M1</strain>
    </source>
</reference>
<dbReference type="Gene3D" id="3.40.50.2000">
    <property type="entry name" value="Glycogen Phosphorylase B"/>
    <property type="match status" value="1"/>
</dbReference>
<protein>
    <submittedName>
        <fullName evidence="3">Glycosyltransferase</fullName>
    </submittedName>
</protein>
<dbReference type="SUPFAM" id="SSF53756">
    <property type="entry name" value="UDP-Glycosyltransferase/glycogen phosphorylase"/>
    <property type="match status" value="1"/>
</dbReference>
<dbReference type="PANTHER" id="PTHR46401:SF2">
    <property type="entry name" value="GLYCOSYLTRANSFERASE WBBK-RELATED"/>
    <property type="match status" value="1"/>
</dbReference>
<evidence type="ECO:0000256" key="1">
    <source>
        <dbReference type="ARBA" id="ARBA00022679"/>
    </source>
</evidence>
<accession>A0ABX7SWR9</accession>
<dbReference type="EMBL" id="CP071795">
    <property type="protein sequence ID" value="QTD37303.1"/>
    <property type="molecule type" value="Genomic_DNA"/>
</dbReference>
<feature type="domain" description="Glycosyl transferase family 1" evidence="2">
    <location>
        <begin position="249"/>
        <end position="347"/>
    </location>
</feature>
<gene>
    <name evidence="3" type="ORF">JL193_14520</name>
</gene>
<sequence length="376" mass="44191">MKLLIDCSSLRVGGGIQVAASFIYDLKIISCKIKRYTIVLSPQMKTIFDRELFDKKKFEFIDLPTSIYSYLFKRINKLQSIEKKVSPDIVFSVFGPSYYKSNVPKLVGFALAQYLYYESPYFKTLSKRDLFKLFIFKKTKLFFLKNRSTSLVFETKLAEERFNLLYNRKNKKKTYIVSNALNQVFLDKKISYERKDAEVFNILVLSSNYKHKNINIIPIVIDYLLKSNNEKKIKFILTLDEQEVNFDKKYDNHIDFIGEVDIEDLPKLYSNVDMLFMPTLLETFSASYIEAMYTRKIILTTNLLFAKDICRDGAVYFTPLSAKDASDKINFIIKNDVFRTKIINLAAKNFRRFYSSLDRTEKYIKIIESLNEETYG</sequence>
<dbReference type="Proteomes" id="UP000663935">
    <property type="component" value="Chromosome"/>
</dbReference>
<proteinExistence type="predicted"/>
<dbReference type="RefSeq" id="WP_207971474.1">
    <property type="nucleotide sequence ID" value="NZ_CP071795.1"/>
</dbReference>
<keyword evidence="4" id="KW-1185">Reference proteome</keyword>
<keyword evidence="1" id="KW-0808">Transferase</keyword>
<evidence type="ECO:0000313" key="3">
    <source>
        <dbReference type="EMBL" id="QTD37303.1"/>
    </source>
</evidence>
<name>A0ABX7SWR9_9FLAO</name>
<evidence type="ECO:0000259" key="2">
    <source>
        <dbReference type="Pfam" id="PF00534"/>
    </source>
</evidence>
<evidence type="ECO:0000313" key="4">
    <source>
        <dbReference type="Proteomes" id="UP000663935"/>
    </source>
</evidence>
<dbReference type="PANTHER" id="PTHR46401">
    <property type="entry name" value="GLYCOSYLTRANSFERASE WBBK-RELATED"/>
    <property type="match status" value="1"/>
</dbReference>